<evidence type="ECO:0000256" key="8">
    <source>
        <dbReference type="ARBA" id="ARBA00022967"/>
    </source>
</evidence>
<keyword evidence="7 11" id="KW-0067">ATP-binding</keyword>
<dbReference type="EMBL" id="JELX01001878">
    <property type="protein sequence ID" value="KYF57340.1"/>
    <property type="molecule type" value="Genomic_DNA"/>
</dbReference>
<evidence type="ECO:0000256" key="2">
    <source>
        <dbReference type="ARBA" id="ARBA00022448"/>
    </source>
</evidence>
<sequence>MPGSKALLSVEGLCKSFPGVRALHDVHLEAHAGEIQALMGENGAGKSTLIKLLTGVYSPDAGALRLDGASIRPTSPRHAESLGISAVHQEISLIPHLSIADNIMLGRQPRRFGLIDQRAVRAKARQALARLSLDLDVSRSVASLSTALQQMVAIARALAVDARLLILDEPTSSLDEAETQRLFDVMRRLKAQGLAVLFVTHFLDQVYAVSDTITVLRNGGLVGQYASSALPRLSLVQAMLGVELGDEDRPAKGGPAGDGEDASAAEPVLAARGLERKGVVGPIDLALRPGEVVGLAGLLGSGRSETARMLFGIEPADRGELAVDRRGIEIKTPRRAIRAGLAYCPEDRKVEGIVPNLSVRENLVLALQASRGALRVLPRSEQDRLVQHYIKALSIKTPSPETPVKLLSGGNQQKVLLARWMAMQPRVMLLDEPTRGVDIGAKLEIEALVRSLGEKGVATLLISSELEEIARNCSRVVVLRDRKQQGELAGASVTPSSIIQAIAQHKEAPRDAREDR</sequence>
<dbReference type="PROSITE" id="PS00211">
    <property type="entry name" value="ABC_TRANSPORTER_1"/>
    <property type="match status" value="1"/>
</dbReference>
<dbReference type="InterPro" id="IPR003439">
    <property type="entry name" value="ABC_transporter-like_ATP-bd"/>
</dbReference>
<dbReference type="AlphaFoldDB" id="A0A150PNX0"/>
<feature type="domain" description="ABC transporter" evidence="10">
    <location>
        <begin position="263"/>
        <end position="506"/>
    </location>
</feature>
<dbReference type="SMART" id="SM00382">
    <property type="entry name" value="AAA"/>
    <property type="match status" value="2"/>
</dbReference>
<evidence type="ECO:0000256" key="4">
    <source>
        <dbReference type="ARBA" id="ARBA00022597"/>
    </source>
</evidence>
<comment type="subcellular location">
    <subcellularLocation>
        <location evidence="1">Cell membrane</location>
        <topology evidence="1">Peripheral membrane protein</topology>
    </subcellularLocation>
</comment>
<evidence type="ECO:0000313" key="12">
    <source>
        <dbReference type="Proteomes" id="UP000075604"/>
    </source>
</evidence>
<keyword evidence="4" id="KW-0762">Sugar transport</keyword>
<dbReference type="Pfam" id="PF00005">
    <property type="entry name" value="ABC_tran"/>
    <property type="match status" value="2"/>
</dbReference>
<keyword evidence="5" id="KW-0677">Repeat</keyword>
<dbReference type="GO" id="GO:0005886">
    <property type="term" value="C:plasma membrane"/>
    <property type="evidence" value="ECO:0007669"/>
    <property type="project" value="UniProtKB-SubCell"/>
</dbReference>
<organism evidence="11 12">
    <name type="scientific">Sorangium cellulosum</name>
    <name type="common">Polyangium cellulosum</name>
    <dbReference type="NCBI Taxonomy" id="56"/>
    <lineage>
        <taxon>Bacteria</taxon>
        <taxon>Pseudomonadati</taxon>
        <taxon>Myxococcota</taxon>
        <taxon>Polyangia</taxon>
        <taxon>Polyangiales</taxon>
        <taxon>Polyangiaceae</taxon>
        <taxon>Sorangium</taxon>
    </lineage>
</organism>
<dbReference type="PANTHER" id="PTHR43790">
    <property type="entry name" value="CARBOHYDRATE TRANSPORT ATP-BINDING PROTEIN MG119-RELATED"/>
    <property type="match status" value="1"/>
</dbReference>
<reference evidence="11 12" key="1">
    <citation type="submission" date="2014-02" db="EMBL/GenBank/DDBJ databases">
        <title>The small core and large imbalanced accessory genome model reveals a collaborative survival strategy of Sorangium cellulosum strains in nature.</title>
        <authorList>
            <person name="Han K."/>
            <person name="Peng R."/>
            <person name="Blom J."/>
            <person name="Li Y.-Z."/>
        </authorList>
    </citation>
    <scope>NUCLEOTIDE SEQUENCE [LARGE SCALE GENOMIC DNA]</scope>
    <source>
        <strain evidence="11 12">So0157-18</strain>
    </source>
</reference>
<comment type="caution">
    <text evidence="11">The sequence shown here is derived from an EMBL/GenBank/DDBJ whole genome shotgun (WGS) entry which is preliminary data.</text>
</comment>
<dbReference type="GO" id="GO:0005524">
    <property type="term" value="F:ATP binding"/>
    <property type="evidence" value="ECO:0007669"/>
    <property type="project" value="UniProtKB-KW"/>
</dbReference>
<dbReference type="InterPro" id="IPR027417">
    <property type="entry name" value="P-loop_NTPase"/>
</dbReference>
<accession>A0A150PNX0</accession>
<dbReference type="SUPFAM" id="SSF52540">
    <property type="entry name" value="P-loop containing nucleoside triphosphate hydrolases"/>
    <property type="match status" value="2"/>
</dbReference>
<dbReference type="Gene3D" id="3.40.50.300">
    <property type="entry name" value="P-loop containing nucleotide triphosphate hydrolases"/>
    <property type="match status" value="2"/>
</dbReference>
<evidence type="ECO:0000256" key="5">
    <source>
        <dbReference type="ARBA" id="ARBA00022737"/>
    </source>
</evidence>
<protein>
    <submittedName>
        <fullName evidence="11">Sugar ABC transporter ATP-binding protein</fullName>
    </submittedName>
</protein>
<evidence type="ECO:0000256" key="7">
    <source>
        <dbReference type="ARBA" id="ARBA00022840"/>
    </source>
</evidence>
<dbReference type="InterPro" id="IPR017871">
    <property type="entry name" value="ABC_transporter-like_CS"/>
</dbReference>
<evidence type="ECO:0000259" key="10">
    <source>
        <dbReference type="PROSITE" id="PS50893"/>
    </source>
</evidence>
<dbReference type="PROSITE" id="PS50893">
    <property type="entry name" value="ABC_TRANSPORTER_2"/>
    <property type="match status" value="2"/>
</dbReference>
<proteinExistence type="predicted"/>
<evidence type="ECO:0000256" key="1">
    <source>
        <dbReference type="ARBA" id="ARBA00004202"/>
    </source>
</evidence>
<feature type="domain" description="ABC transporter" evidence="10">
    <location>
        <begin position="8"/>
        <end position="243"/>
    </location>
</feature>
<dbReference type="InterPro" id="IPR050107">
    <property type="entry name" value="ABC_carbohydrate_import_ATPase"/>
</dbReference>
<evidence type="ECO:0000256" key="9">
    <source>
        <dbReference type="ARBA" id="ARBA00023136"/>
    </source>
</evidence>
<name>A0A150PNX0_SORCE</name>
<keyword evidence="8" id="KW-1278">Translocase</keyword>
<dbReference type="Proteomes" id="UP000075604">
    <property type="component" value="Unassembled WGS sequence"/>
</dbReference>
<gene>
    <name evidence="11" type="ORF">BE04_10115</name>
</gene>
<evidence type="ECO:0000313" key="11">
    <source>
        <dbReference type="EMBL" id="KYF57340.1"/>
    </source>
</evidence>
<evidence type="ECO:0000256" key="6">
    <source>
        <dbReference type="ARBA" id="ARBA00022741"/>
    </source>
</evidence>
<dbReference type="GO" id="GO:0016887">
    <property type="term" value="F:ATP hydrolysis activity"/>
    <property type="evidence" value="ECO:0007669"/>
    <property type="project" value="InterPro"/>
</dbReference>
<keyword evidence="2" id="KW-0813">Transport</keyword>
<dbReference type="CDD" id="cd03216">
    <property type="entry name" value="ABC_Carb_Monos_I"/>
    <property type="match status" value="1"/>
</dbReference>
<keyword evidence="6" id="KW-0547">Nucleotide-binding</keyword>
<keyword evidence="9" id="KW-0472">Membrane</keyword>
<keyword evidence="3" id="KW-1003">Cell membrane</keyword>
<evidence type="ECO:0000256" key="3">
    <source>
        <dbReference type="ARBA" id="ARBA00022475"/>
    </source>
</evidence>
<dbReference type="PANTHER" id="PTHR43790:SF9">
    <property type="entry name" value="GALACTOFURANOSE TRANSPORTER ATP-BINDING PROTEIN YTFR"/>
    <property type="match status" value="1"/>
</dbReference>
<dbReference type="InterPro" id="IPR003593">
    <property type="entry name" value="AAA+_ATPase"/>
</dbReference>
<dbReference type="FunFam" id="3.40.50.300:FF:000127">
    <property type="entry name" value="Ribose import ATP-binding protein RbsA"/>
    <property type="match status" value="1"/>
</dbReference>
<dbReference type="CDD" id="cd03215">
    <property type="entry name" value="ABC_Carb_Monos_II"/>
    <property type="match status" value="1"/>
</dbReference>